<proteinExistence type="predicted"/>
<gene>
    <name evidence="2" type="ORF">ACFO6S_07515</name>
</gene>
<feature type="region of interest" description="Disordered" evidence="1">
    <location>
        <begin position="1"/>
        <end position="33"/>
    </location>
</feature>
<evidence type="ECO:0000256" key="1">
    <source>
        <dbReference type="SAM" id="MobiDB-lite"/>
    </source>
</evidence>
<feature type="compositionally biased region" description="Low complexity" evidence="1">
    <location>
        <begin position="98"/>
        <end position="113"/>
    </location>
</feature>
<dbReference type="RefSeq" id="WP_378415576.1">
    <property type="nucleotide sequence ID" value="NZ_JBHSFO010000003.1"/>
</dbReference>
<feature type="region of interest" description="Disordered" evidence="1">
    <location>
        <begin position="98"/>
        <end position="121"/>
    </location>
</feature>
<keyword evidence="3" id="KW-1185">Reference proteome</keyword>
<dbReference type="Proteomes" id="UP001595914">
    <property type="component" value="Unassembled WGS sequence"/>
</dbReference>
<evidence type="ECO:0000313" key="2">
    <source>
        <dbReference type="EMBL" id="MFC4603523.1"/>
    </source>
</evidence>
<organism evidence="2 3">
    <name type="scientific">Rhodococcus kronopolitis</name>
    <dbReference type="NCBI Taxonomy" id="1460226"/>
    <lineage>
        <taxon>Bacteria</taxon>
        <taxon>Bacillati</taxon>
        <taxon>Actinomycetota</taxon>
        <taxon>Actinomycetes</taxon>
        <taxon>Mycobacteriales</taxon>
        <taxon>Nocardiaceae</taxon>
        <taxon>Rhodococcus</taxon>
    </lineage>
</organism>
<protein>
    <submittedName>
        <fullName evidence="2">Uncharacterized protein</fullName>
    </submittedName>
</protein>
<accession>A0ABV9FQG7</accession>
<sequence length="121" mass="13303">MRLSDVRLHPTRTTRLDSTPLPRVRPANQERTRTSDIELGHITFCTLENLDQSTLTNEHAAGLGRLVRKIVSSQSGLPDGFTSVEDLSRAYLDAIRSRPSPAQTRAAAADTVANLRSSGHR</sequence>
<name>A0ABV9FQG7_9NOCA</name>
<evidence type="ECO:0000313" key="3">
    <source>
        <dbReference type="Proteomes" id="UP001595914"/>
    </source>
</evidence>
<dbReference type="EMBL" id="JBHSFO010000003">
    <property type="protein sequence ID" value="MFC4603523.1"/>
    <property type="molecule type" value="Genomic_DNA"/>
</dbReference>
<comment type="caution">
    <text evidence="2">The sequence shown here is derived from an EMBL/GenBank/DDBJ whole genome shotgun (WGS) entry which is preliminary data.</text>
</comment>
<reference evidence="3" key="1">
    <citation type="journal article" date="2019" name="Int. J. Syst. Evol. Microbiol.">
        <title>The Global Catalogue of Microorganisms (GCM) 10K type strain sequencing project: providing services to taxonomists for standard genome sequencing and annotation.</title>
        <authorList>
            <consortium name="The Broad Institute Genomics Platform"/>
            <consortium name="The Broad Institute Genome Sequencing Center for Infectious Disease"/>
            <person name="Wu L."/>
            <person name="Ma J."/>
        </authorList>
    </citation>
    <scope>NUCLEOTIDE SEQUENCE [LARGE SCALE GENOMIC DNA]</scope>
    <source>
        <strain evidence="3">CCUG 54520</strain>
    </source>
</reference>